<dbReference type="PANTHER" id="PTHR45916:SF1">
    <property type="entry name" value="STRUCTURAL MAINTENANCE OF CHROMOSOMES PROTEIN 5"/>
    <property type="match status" value="1"/>
</dbReference>
<evidence type="ECO:0000256" key="1">
    <source>
        <dbReference type="ARBA" id="ARBA00010171"/>
    </source>
</evidence>
<evidence type="ECO:0000256" key="3">
    <source>
        <dbReference type="ARBA" id="ARBA00023054"/>
    </source>
</evidence>
<feature type="coiled-coil region" evidence="4">
    <location>
        <begin position="683"/>
        <end position="731"/>
    </location>
</feature>
<dbReference type="GO" id="GO:0005634">
    <property type="term" value="C:nucleus"/>
    <property type="evidence" value="ECO:0007669"/>
    <property type="project" value="TreeGrafter"/>
</dbReference>
<name>A0A8J4D353_9CHLO</name>
<organism evidence="6 7">
    <name type="scientific">Volvox reticuliferus</name>
    <dbReference type="NCBI Taxonomy" id="1737510"/>
    <lineage>
        <taxon>Eukaryota</taxon>
        <taxon>Viridiplantae</taxon>
        <taxon>Chlorophyta</taxon>
        <taxon>core chlorophytes</taxon>
        <taxon>Chlorophyceae</taxon>
        <taxon>CS clade</taxon>
        <taxon>Chlamydomonadales</taxon>
        <taxon>Volvocaceae</taxon>
        <taxon>Volvox</taxon>
    </lineage>
</organism>
<feature type="compositionally biased region" description="Acidic residues" evidence="5">
    <location>
        <begin position="19"/>
        <end position="31"/>
    </location>
</feature>
<dbReference type="AlphaFoldDB" id="A0A8J4D353"/>
<dbReference type="GO" id="GO:0000724">
    <property type="term" value="P:double-strand break repair via homologous recombination"/>
    <property type="evidence" value="ECO:0007669"/>
    <property type="project" value="TreeGrafter"/>
</dbReference>
<dbReference type="Pfam" id="PF02463">
    <property type="entry name" value="SMC_N"/>
    <property type="match status" value="1"/>
</dbReference>
<dbReference type="EMBL" id="BNCQ01000001">
    <property type="protein sequence ID" value="GIL94376.1"/>
    <property type="molecule type" value="Genomic_DNA"/>
</dbReference>
<reference evidence="6" key="1">
    <citation type="journal article" date="2021" name="Proc. Natl. Acad. Sci. U.S.A.">
        <title>Three genomes in the algal genus Volvox reveal the fate of a haploid sex-determining region after a transition to homothallism.</title>
        <authorList>
            <person name="Yamamoto K."/>
            <person name="Hamaji T."/>
            <person name="Kawai-Toyooka H."/>
            <person name="Matsuzaki R."/>
            <person name="Takahashi F."/>
            <person name="Nishimura Y."/>
            <person name="Kawachi M."/>
            <person name="Noguchi H."/>
            <person name="Minakuchi Y."/>
            <person name="Umen J.G."/>
            <person name="Toyoda A."/>
            <person name="Nozaki H."/>
        </authorList>
    </citation>
    <scope>NUCLEOTIDE SEQUENCE</scope>
    <source>
        <strain evidence="6">NIES-3785</strain>
    </source>
</reference>
<dbReference type="Gene3D" id="3.40.50.300">
    <property type="entry name" value="P-loop containing nucleotide triphosphate hydrolases"/>
    <property type="match status" value="2"/>
</dbReference>
<comment type="caution">
    <text evidence="6">The sequence shown here is derived from an EMBL/GenBank/DDBJ whole genome shotgun (WGS) entry which is preliminary data.</text>
</comment>
<dbReference type="SUPFAM" id="SSF52540">
    <property type="entry name" value="P-loop containing nucleoside triphosphate hydrolases"/>
    <property type="match status" value="1"/>
</dbReference>
<dbReference type="Proteomes" id="UP000722791">
    <property type="component" value="Unassembled WGS sequence"/>
</dbReference>
<dbReference type="InterPro" id="IPR027417">
    <property type="entry name" value="P-loop_NTPase"/>
</dbReference>
<feature type="compositionally biased region" description="Basic and acidic residues" evidence="5">
    <location>
        <begin position="865"/>
        <end position="877"/>
    </location>
</feature>
<evidence type="ECO:0000313" key="6">
    <source>
        <dbReference type="EMBL" id="GIL94376.1"/>
    </source>
</evidence>
<dbReference type="OrthoDB" id="10254973at2759"/>
<feature type="region of interest" description="Disordered" evidence="5">
    <location>
        <begin position="856"/>
        <end position="877"/>
    </location>
</feature>
<feature type="region of interest" description="Disordered" evidence="5">
    <location>
        <begin position="1"/>
        <end position="41"/>
    </location>
</feature>
<keyword evidence="3 4" id="KW-0175">Coiled coil</keyword>
<sequence>MRGIKRERSDDYEQRESDCESYDSENVEEDKESAPAEGDVAGPSPAFFAKGAVKLVKVHDFMTYNGTVVIRPGPRLNLVLGPNGTGKSSLVCALCLGLNGSPKTLGRADDIKAFVRRGAHSFWTEITLSSGCEGRDHVVKRTVTVRTERDANGDRRERFESKWKINGVDTTSKDVDKLIKRLNIQFDNLCQFLPQDKVAEFAKMDQYELLGATLMAVGDASMHEQHQLLIGLRKEEKQQIADLATATTRMQKLEAEQERQRRDYERFQQREKLLEEARALSRQAKWLEVVAKGKATESAKQRLLSKREALKAIEDQQAEQTRPIREREEAMKDLRQRKMVTERKAREADAQMRRIADELNKRDVDMAALAEELTSLDQQVKDRATQISVARQRLEKAKAELAQAPERPPQELYDRINELRSLMQNSARESSELEAEQNNLTLHIQTLQAQIGRVRGRLDLLNSRKHQILQRLGQHHRNIGQLHSFVEQHRTDGTFQGPVFGPVALELSVKAVRGVPSHVALQYVENACWPWLASYIVTNICDESTLNDEAKRLGVATSVKIIYSDYDPNQTYAMEHPAGPACQHARYGIVHTLDELVEAAPIFTDMLAKMCKTNMCYIGTNQTIGLMDALVQETPISTVIVGTSRMSVVRSRYNDSVCNVDFGELYAVKLLGSGGGSEEDAEKAKLQEEGDALIQECDRLQATAEQLVQQLQRKEQERQLWQGEVAKLHAKQQAIVEKRTTLMAGVKIAERHLCAKEALPDPEQRRPVLRCAIEEKIVEIAKLSQELLVAGKDLWAVHRKLEALELRLSEAGAQLSTLRASCDQREKDLQAARTVALTAEDAFKSAQNDFKRAKDNAAEHFPLNDSDKEELRRHEAEKTQPSTLCSLAEEKLVQAEQVVCNNQNVVNEFSKRQAEIAHLGESVTHHQERCQELRRRIDEVQGVWLPGIRKMVSAINASFSNNFKEIGCAGEVRLHEDEDFEKFAIQILVQFRTYEDMQLLTGTRQSGGERSVSTILYLIALQGVTETPFRVVDEINQGMDPINERKVYKQLVAASTEKHTPQCFLLTPKLLSGLEYTRDIHTLIIYSSGEMEEGLPATFTTDDICG</sequence>
<dbReference type="GO" id="GO:0051276">
    <property type="term" value="P:chromosome organization"/>
    <property type="evidence" value="ECO:0007669"/>
    <property type="project" value="UniProtKB-ARBA"/>
</dbReference>
<evidence type="ECO:0000256" key="5">
    <source>
        <dbReference type="SAM" id="MobiDB-lite"/>
    </source>
</evidence>
<dbReference type="GO" id="GO:0030915">
    <property type="term" value="C:Smc5-Smc6 complex"/>
    <property type="evidence" value="ECO:0007669"/>
    <property type="project" value="TreeGrafter"/>
</dbReference>
<dbReference type="Gene3D" id="1.10.287.1490">
    <property type="match status" value="1"/>
</dbReference>
<gene>
    <name evidence="6" type="ORF">Vretimale_599</name>
</gene>
<feature type="coiled-coil region" evidence="4">
    <location>
        <begin position="387"/>
        <end position="450"/>
    </location>
</feature>
<evidence type="ECO:0000313" key="7">
    <source>
        <dbReference type="Proteomes" id="UP000722791"/>
    </source>
</evidence>
<dbReference type="GO" id="GO:0003697">
    <property type="term" value="F:single-stranded DNA binding"/>
    <property type="evidence" value="ECO:0007669"/>
    <property type="project" value="TreeGrafter"/>
</dbReference>
<dbReference type="InterPro" id="IPR003395">
    <property type="entry name" value="RecF/RecN/SMC_N"/>
</dbReference>
<proteinExistence type="inferred from homology"/>
<feature type="coiled-coil region" evidence="4">
    <location>
        <begin position="236"/>
        <end position="351"/>
    </location>
</feature>
<accession>A0A8J4D353</accession>
<feature type="compositionally biased region" description="Basic and acidic residues" evidence="5">
    <location>
        <begin position="1"/>
        <end position="18"/>
    </location>
</feature>
<protein>
    <recommendedName>
        <fullName evidence="2">Structural maintenance of chromosomes protein 5</fullName>
    </recommendedName>
</protein>
<dbReference type="PANTHER" id="PTHR45916">
    <property type="entry name" value="STRUCTURAL MAINTENANCE OF CHROMOSOMES PROTEIN 5"/>
    <property type="match status" value="1"/>
</dbReference>
<comment type="similarity">
    <text evidence="1">Belongs to the SMC family. SMC5 subfamily.</text>
</comment>
<evidence type="ECO:0000256" key="4">
    <source>
        <dbReference type="SAM" id="Coils"/>
    </source>
</evidence>
<evidence type="ECO:0000256" key="2">
    <source>
        <dbReference type="ARBA" id="ARBA00018687"/>
    </source>
</evidence>